<dbReference type="Gene3D" id="3.90.550.10">
    <property type="entry name" value="Spore Coat Polysaccharide Biosynthesis Protein SpsA, Chain A"/>
    <property type="match status" value="1"/>
</dbReference>
<feature type="domain" description="Glycosyltransferase 2-like" evidence="1">
    <location>
        <begin position="7"/>
        <end position="130"/>
    </location>
</feature>
<comment type="caution">
    <text evidence="2">The sequence shown here is derived from an EMBL/GenBank/DDBJ whole genome shotgun (WGS) entry which is preliminary data.</text>
</comment>
<dbReference type="GO" id="GO:0016758">
    <property type="term" value="F:hexosyltransferase activity"/>
    <property type="evidence" value="ECO:0007669"/>
    <property type="project" value="UniProtKB-ARBA"/>
</dbReference>
<protein>
    <submittedName>
        <fullName evidence="2">Glycosyltransferase</fullName>
    </submittedName>
</protein>
<accession>A0A6L5QNI3</accession>
<organism evidence="2 3">
    <name type="scientific">Duganella alba</name>
    <dbReference type="NCBI Taxonomy" id="2666081"/>
    <lineage>
        <taxon>Bacteria</taxon>
        <taxon>Pseudomonadati</taxon>
        <taxon>Pseudomonadota</taxon>
        <taxon>Betaproteobacteria</taxon>
        <taxon>Burkholderiales</taxon>
        <taxon>Oxalobacteraceae</taxon>
        <taxon>Telluria group</taxon>
        <taxon>Duganella</taxon>
    </lineage>
</organism>
<dbReference type="Proteomes" id="UP000481037">
    <property type="component" value="Unassembled WGS sequence"/>
</dbReference>
<dbReference type="InterPro" id="IPR001173">
    <property type="entry name" value="Glyco_trans_2-like"/>
</dbReference>
<evidence type="ECO:0000313" key="3">
    <source>
        <dbReference type="Proteomes" id="UP000481037"/>
    </source>
</evidence>
<reference evidence="2 3" key="1">
    <citation type="submission" date="2019-11" db="EMBL/GenBank/DDBJ databases">
        <title>Novel species isolated from a subtropical stream in China.</title>
        <authorList>
            <person name="Lu H."/>
        </authorList>
    </citation>
    <scope>NUCLEOTIDE SEQUENCE [LARGE SCALE GENOMIC DNA]</scope>
    <source>
        <strain evidence="2 3">FT25W</strain>
    </source>
</reference>
<dbReference type="PANTHER" id="PTHR22916">
    <property type="entry name" value="GLYCOSYLTRANSFERASE"/>
    <property type="match status" value="1"/>
</dbReference>
<gene>
    <name evidence="2" type="ORF">GJ697_25765</name>
</gene>
<dbReference type="InterPro" id="IPR029044">
    <property type="entry name" value="Nucleotide-diphossugar_trans"/>
</dbReference>
<dbReference type="EMBL" id="WKJM01000031">
    <property type="protein sequence ID" value="MRX11237.1"/>
    <property type="molecule type" value="Genomic_DNA"/>
</dbReference>
<proteinExistence type="predicted"/>
<evidence type="ECO:0000259" key="1">
    <source>
        <dbReference type="Pfam" id="PF00535"/>
    </source>
</evidence>
<name>A0A6L5QNI3_9BURK</name>
<dbReference type="AlphaFoldDB" id="A0A6L5QNI3"/>
<keyword evidence="2" id="KW-0808">Transferase</keyword>
<dbReference type="PANTHER" id="PTHR22916:SF3">
    <property type="entry name" value="UDP-GLCNAC:BETAGAL BETA-1,3-N-ACETYLGLUCOSAMINYLTRANSFERASE-LIKE PROTEIN 1"/>
    <property type="match status" value="1"/>
</dbReference>
<dbReference type="Pfam" id="PF00535">
    <property type="entry name" value="Glycos_transf_2"/>
    <property type="match status" value="1"/>
</dbReference>
<keyword evidence="3" id="KW-1185">Reference proteome</keyword>
<dbReference type="SUPFAM" id="SSF53448">
    <property type="entry name" value="Nucleotide-diphospho-sugar transferases"/>
    <property type="match status" value="1"/>
</dbReference>
<sequence length="295" mass="33369">MSFPLVSIVIPSYKPGYFEQCLRSAIGQTYPNIEILVSDNCPTEAIREICARYPQVIYQRSSATRASNILAALYGAKGEFVKPLFDDDILHPFCVERMVAAMHTVPDAELVFSASAVIDKDNAVVRQRRPYPQNGVMSGLDLYRTLALVANVVGEFTSIMVRRQRLWELGTRQVFALADYDFIHGLCDVAFYCRMAHGRRAYYIGEELSYFRLDMRLESNSNPATSLDYGGYLSDGLEIWRAAHIEGVISTEELLGTRARALETFQQHQQYEEMRVAYQRYVDYLATLGAAPQPA</sequence>
<dbReference type="RefSeq" id="WP_154368929.1">
    <property type="nucleotide sequence ID" value="NZ_WKJM01000031.1"/>
</dbReference>
<evidence type="ECO:0000313" key="2">
    <source>
        <dbReference type="EMBL" id="MRX11237.1"/>
    </source>
</evidence>